<accession>A0A1H7KP10</accession>
<feature type="chain" id="PRO_5010307555" evidence="1">
    <location>
        <begin position="20"/>
        <end position="408"/>
    </location>
</feature>
<dbReference type="STRING" id="1429083.GCA_001885685_00967"/>
<dbReference type="Pfam" id="PF02239">
    <property type="entry name" value="Cytochrom_D1"/>
    <property type="match status" value="1"/>
</dbReference>
<dbReference type="EMBL" id="FOAS01000006">
    <property type="protein sequence ID" value="SEK88512.1"/>
    <property type="molecule type" value="Genomic_DNA"/>
</dbReference>
<dbReference type="Proteomes" id="UP000185766">
    <property type="component" value="Unassembled WGS sequence"/>
</dbReference>
<feature type="signal peptide" evidence="1">
    <location>
        <begin position="1"/>
        <end position="19"/>
    </location>
</feature>
<dbReference type="PANTHER" id="PTHR47197">
    <property type="entry name" value="PROTEIN NIRF"/>
    <property type="match status" value="1"/>
</dbReference>
<dbReference type="AlphaFoldDB" id="A0A1H7KP10"/>
<protein>
    <submittedName>
        <fullName evidence="2">Protein NirF</fullName>
    </submittedName>
</protein>
<reference evidence="2 3" key="1">
    <citation type="submission" date="2016-10" db="EMBL/GenBank/DDBJ databases">
        <authorList>
            <person name="de Groot N.N."/>
        </authorList>
    </citation>
    <scope>NUCLEOTIDE SEQUENCE [LARGE SCALE GENOMIC DNA]</scope>
    <source>
        <strain evidence="2 3">JCM 19513</strain>
    </source>
</reference>
<keyword evidence="1" id="KW-0732">Signal</keyword>
<keyword evidence="3" id="KW-1185">Reference proteome</keyword>
<dbReference type="SUPFAM" id="SSF51004">
    <property type="entry name" value="C-terminal (heme d1) domain of cytochrome cd1-nitrite reductase"/>
    <property type="match status" value="1"/>
</dbReference>
<organism evidence="2 3">
    <name type="scientific">Atopomonas hussainii</name>
    <dbReference type="NCBI Taxonomy" id="1429083"/>
    <lineage>
        <taxon>Bacteria</taxon>
        <taxon>Pseudomonadati</taxon>
        <taxon>Pseudomonadota</taxon>
        <taxon>Gammaproteobacteria</taxon>
        <taxon>Pseudomonadales</taxon>
        <taxon>Pseudomonadaceae</taxon>
        <taxon>Atopomonas</taxon>
    </lineage>
</organism>
<dbReference type="PANTHER" id="PTHR47197:SF3">
    <property type="entry name" value="DIHYDRO-HEME D1 DEHYDROGENASE"/>
    <property type="match status" value="1"/>
</dbReference>
<name>A0A1H7KP10_9GAMM</name>
<sequence>MNTPSITQRLLRLVTLASAIGLTACVNTPTPTHSLGSGDFGVVIERDHSSVLLVSQAQMRSLARIEGLGDLSHASLVYSPDQRYAYVFARDGGLSKLDLIEQRLVKRIIQGGNSIGGAISQDGRLIAVSNYEPGGVKVFNSDTLELVADIPATALPGQNRNARTVGLVDAPGQRFVFSLFDSDETWLADFSQASASNDYQPQLQRFTGIGKQPYDALLTPDGRYYIAGLFGEDGMAKLDLWHPERGIERVLDHYGRGEQKLPVYKMPHLEGWTVAGDKTFVPAVGHHQVLVLDSQSWQQKGAIDVLGQPVFVMTRPDHRQIWVNFAYPDNSKVQVIDSESLKVIATLEPGPAVLHMEFAARGHRVWLSLRDGHEVQVWDPYTLKKLASLPAHSPSGIFFSHRAQQLGL</sequence>
<evidence type="ECO:0000313" key="3">
    <source>
        <dbReference type="Proteomes" id="UP000185766"/>
    </source>
</evidence>
<proteinExistence type="predicted"/>
<evidence type="ECO:0000313" key="2">
    <source>
        <dbReference type="EMBL" id="SEK88512.1"/>
    </source>
</evidence>
<dbReference type="InterPro" id="IPR051200">
    <property type="entry name" value="Host-pathogen_enzymatic-act"/>
</dbReference>
<dbReference type="Gene3D" id="2.140.10.20">
    <property type="entry name" value="C-terminal (heme d1) domain of cytochrome cd1-nitrite reductase"/>
    <property type="match status" value="1"/>
</dbReference>
<evidence type="ECO:0000256" key="1">
    <source>
        <dbReference type="SAM" id="SignalP"/>
    </source>
</evidence>
<dbReference type="InterPro" id="IPR003143">
    <property type="entry name" value="Cyt_cd1_C_sf"/>
</dbReference>
<dbReference type="InterPro" id="IPR011048">
    <property type="entry name" value="Haem_d1_sf"/>
</dbReference>
<gene>
    <name evidence="2" type="ORF">SAMN05216214_10636</name>
</gene>
<dbReference type="CDD" id="cd20778">
    <property type="entry name" value="8prop_hemeD1_NirF"/>
    <property type="match status" value="1"/>
</dbReference>